<feature type="domain" description="Helix-turn-helix" evidence="2">
    <location>
        <begin position="32"/>
        <end position="82"/>
    </location>
</feature>
<protein>
    <submittedName>
        <fullName evidence="3">Helix-turn-helix domain-containing protein</fullName>
    </submittedName>
</protein>
<name>A0A9J7BG74_9BACT</name>
<evidence type="ECO:0000313" key="4">
    <source>
        <dbReference type="Proteomes" id="UP001059380"/>
    </source>
</evidence>
<feature type="compositionally biased region" description="Low complexity" evidence="1">
    <location>
        <begin position="1"/>
        <end position="16"/>
    </location>
</feature>
<sequence length="92" mass="10252">MATATARTAMQTTTPASETEEFATSDRDDDRLLDARQVAAKLGVSERFIRDHTTRRSPRIPGVKLGKLLRYRAADVAIFMAELNTQPSSRRS</sequence>
<dbReference type="KEGG" id="orp:MOP44_14445"/>
<evidence type="ECO:0000259" key="2">
    <source>
        <dbReference type="Pfam" id="PF12728"/>
    </source>
</evidence>
<dbReference type="Pfam" id="PF12728">
    <property type="entry name" value="HTH_17"/>
    <property type="match status" value="1"/>
</dbReference>
<gene>
    <name evidence="3" type="ORF">MOP44_14445</name>
</gene>
<dbReference type="InterPro" id="IPR041657">
    <property type="entry name" value="HTH_17"/>
</dbReference>
<dbReference type="InterPro" id="IPR009061">
    <property type="entry name" value="DNA-bd_dom_put_sf"/>
</dbReference>
<feature type="region of interest" description="Disordered" evidence="1">
    <location>
        <begin position="1"/>
        <end position="30"/>
    </location>
</feature>
<dbReference type="RefSeq" id="WP_260790677.1">
    <property type="nucleotide sequence ID" value="NZ_CP093313.1"/>
</dbReference>
<proteinExistence type="predicted"/>
<evidence type="ECO:0000256" key="1">
    <source>
        <dbReference type="SAM" id="MobiDB-lite"/>
    </source>
</evidence>
<reference evidence="3" key="1">
    <citation type="submission" date="2021-04" db="EMBL/GenBank/DDBJ databases">
        <title>Phylogenetic analysis of Acidobacteriaceae.</title>
        <authorList>
            <person name="Qiu L."/>
            <person name="Zhang Q."/>
        </authorList>
    </citation>
    <scope>NUCLEOTIDE SEQUENCE</scope>
    <source>
        <strain evidence="3">DSM 25168</strain>
    </source>
</reference>
<dbReference type="SUPFAM" id="SSF46955">
    <property type="entry name" value="Putative DNA-binding domain"/>
    <property type="match status" value="1"/>
</dbReference>
<keyword evidence="4" id="KW-1185">Reference proteome</keyword>
<dbReference type="EMBL" id="CP093313">
    <property type="protein sequence ID" value="UWZ81784.1"/>
    <property type="molecule type" value="Genomic_DNA"/>
</dbReference>
<dbReference type="Proteomes" id="UP001059380">
    <property type="component" value="Chromosome"/>
</dbReference>
<evidence type="ECO:0000313" key="3">
    <source>
        <dbReference type="EMBL" id="UWZ81784.1"/>
    </source>
</evidence>
<organism evidence="3 4">
    <name type="scientific">Occallatibacter riparius</name>
    <dbReference type="NCBI Taxonomy" id="1002689"/>
    <lineage>
        <taxon>Bacteria</taxon>
        <taxon>Pseudomonadati</taxon>
        <taxon>Acidobacteriota</taxon>
        <taxon>Terriglobia</taxon>
        <taxon>Terriglobales</taxon>
        <taxon>Acidobacteriaceae</taxon>
        <taxon>Occallatibacter</taxon>
    </lineage>
</organism>
<accession>A0A9J7BG74</accession>
<dbReference type="AlphaFoldDB" id="A0A9J7BG74"/>